<protein>
    <submittedName>
        <fullName evidence="1">Uncharacterized protein</fullName>
    </submittedName>
</protein>
<proteinExistence type="predicted"/>
<name>A0A0F9F4M5_9ZZZZ</name>
<reference evidence="1" key="1">
    <citation type="journal article" date="2015" name="Nature">
        <title>Complex archaea that bridge the gap between prokaryotes and eukaryotes.</title>
        <authorList>
            <person name="Spang A."/>
            <person name="Saw J.H."/>
            <person name="Jorgensen S.L."/>
            <person name="Zaremba-Niedzwiedzka K."/>
            <person name="Martijn J."/>
            <person name="Lind A.E."/>
            <person name="van Eijk R."/>
            <person name="Schleper C."/>
            <person name="Guy L."/>
            <person name="Ettema T.J."/>
        </authorList>
    </citation>
    <scope>NUCLEOTIDE SEQUENCE</scope>
</reference>
<evidence type="ECO:0000313" key="1">
    <source>
        <dbReference type="EMBL" id="KKL73421.1"/>
    </source>
</evidence>
<gene>
    <name evidence="1" type="ORF">LCGC14_2075100</name>
</gene>
<organism evidence="1">
    <name type="scientific">marine sediment metagenome</name>
    <dbReference type="NCBI Taxonomy" id="412755"/>
    <lineage>
        <taxon>unclassified sequences</taxon>
        <taxon>metagenomes</taxon>
        <taxon>ecological metagenomes</taxon>
    </lineage>
</organism>
<feature type="non-terminal residue" evidence="1">
    <location>
        <position position="26"/>
    </location>
</feature>
<sequence>MCCKTHRKITRIMAERSELYHKTTST</sequence>
<comment type="caution">
    <text evidence="1">The sequence shown here is derived from an EMBL/GenBank/DDBJ whole genome shotgun (WGS) entry which is preliminary data.</text>
</comment>
<dbReference type="EMBL" id="LAZR01024963">
    <property type="protein sequence ID" value="KKL73421.1"/>
    <property type="molecule type" value="Genomic_DNA"/>
</dbReference>
<dbReference type="AlphaFoldDB" id="A0A0F9F4M5"/>
<accession>A0A0F9F4M5</accession>